<evidence type="ECO:0000313" key="3">
    <source>
        <dbReference type="Proteomes" id="UP000265520"/>
    </source>
</evidence>
<dbReference type="AlphaFoldDB" id="A0A392SXC7"/>
<accession>A0A392SXC7</accession>
<organism evidence="2 3">
    <name type="scientific">Trifolium medium</name>
    <dbReference type="NCBI Taxonomy" id="97028"/>
    <lineage>
        <taxon>Eukaryota</taxon>
        <taxon>Viridiplantae</taxon>
        <taxon>Streptophyta</taxon>
        <taxon>Embryophyta</taxon>
        <taxon>Tracheophyta</taxon>
        <taxon>Spermatophyta</taxon>
        <taxon>Magnoliopsida</taxon>
        <taxon>eudicotyledons</taxon>
        <taxon>Gunneridae</taxon>
        <taxon>Pentapetalae</taxon>
        <taxon>rosids</taxon>
        <taxon>fabids</taxon>
        <taxon>Fabales</taxon>
        <taxon>Fabaceae</taxon>
        <taxon>Papilionoideae</taxon>
        <taxon>50 kb inversion clade</taxon>
        <taxon>NPAAA clade</taxon>
        <taxon>Hologalegina</taxon>
        <taxon>IRL clade</taxon>
        <taxon>Trifolieae</taxon>
        <taxon>Trifolium</taxon>
    </lineage>
</organism>
<evidence type="ECO:0000313" key="2">
    <source>
        <dbReference type="EMBL" id="MCI52874.1"/>
    </source>
</evidence>
<protein>
    <submittedName>
        <fullName evidence="2">Uncharacterized protein</fullName>
    </submittedName>
</protein>
<reference evidence="2 3" key="1">
    <citation type="journal article" date="2018" name="Front. Plant Sci.">
        <title>Red Clover (Trifolium pratense) and Zigzag Clover (T. medium) - A Picture of Genomic Similarities and Differences.</title>
        <authorList>
            <person name="Dluhosova J."/>
            <person name="Istvanek J."/>
            <person name="Nedelnik J."/>
            <person name="Repkova J."/>
        </authorList>
    </citation>
    <scope>NUCLEOTIDE SEQUENCE [LARGE SCALE GENOMIC DNA]</scope>
    <source>
        <strain evidence="3">cv. 10/8</strain>
        <tissue evidence="2">Leaf</tissue>
    </source>
</reference>
<comment type="caution">
    <text evidence="2">The sequence shown here is derived from an EMBL/GenBank/DDBJ whole genome shotgun (WGS) entry which is preliminary data.</text>
</comment>
<proteinExistence type="predicted"/>
<dbReference type="Proteomes" id="UP000265520">
    <property type="component" value="Unassembled WGS sequence"/>
</dbReference>
<feature type="region of interest" description="Disordered" evidence="1">
    <location>
        <begin position="33"/>
        <end position="54"/>
    </location>
</feature>
<feature type="non-terminal residue" evidence="2">
    <location>
        <position position="1"/>
    </location>
</feature>
<dbReference type="EMBL" id="LXQA010454195">
    <property type="protein sequence ID" value="MCI52874.1"/>
    <property type="molecule type" value="Genomic_DNA"/>
</dbReference>
<name>A0A392SXC7_9FABA</name>
<feature type="compositionally biased region" description="Low complexity" evidence="1">
    <location>
        <begin position="36"/>
        <end position="48"/>
    </location>
</feature>
<evidence type="ECO:0000256" key="1">
    <source>
        <dbReference type="SAM" id="MobiDB-lite"/>
    </source>
</evidence>
<keyword evidence="3" id="KW-1185">Reference proteome</keyword>
<sequence>LAFAWRAPGETKSESFRVPGEEWREMASYIARRDPISPGEESSISPSETKLPPTTQAQIWGSASNLALVTPKTHSTSLIDT</sequence>